<organism evidence="5 6">
    <name type="scientific">Tetracentron sinense</name>
    <name type="common">Spur-leaf</name>
    <dbReference type="NCBI Taxonomy" id="13715"/>
    <lineage>
        <taxon>Eukaryota</taxon>
        <taxon>Viridiplantae</taxon>
        <taxon>Streptophyta</taxon>
        <taxon>Embryophyta</taxon>
        <taxon>Tracheophyta</taxon>
        <taxon>Spermatophyta</taxon>
        <taxon>Magnoliopsida</taxon>
        <taxon>Trochodendrales</taxon>
        <taxon>Trochodendraceae</taxon>
        <taxon>Tetracentron</taxon>
    </lineage>
</organism>
<evidence type="ECO:0000313" key="6">
    <source>
        <dbReference type="Proteomes" id="UP000655225"/>
    </source>
</evidence>
<keyword evidence="6" id="KW-1185">Reference proteome</keyword>
<dbReference type="InterPro" id="IPR006918">
    <property type="entry name" value="COBRA_pln"/>
</dbReference>
<feature type="transmembrane region" description="Helical" evidence="4">
    <location>
        <begin position="31"/>
        <end position="49"/>
    </location>
</feature>
<reference evidence="5 6" key="1">
    <citation type="submission" date="2020-04" db="EMBL/GenBank/DDBJ databases">
        <title>Plant Genome Project.</title>
        <authorList>
            <person name="Zhang R.-G."/>
        </authorList>
    </citation>
    <scope>NUCLEOTIDE SEQUENCE [LARGE SCALE GENOMIC DNA]</scope>
    <source>
        <strain evidence="5">YNK0</strain>
        <tissue evidence="5">Leaf</tissue>
    </source>
</reference>
<keyword evidence="3" id="KW-0325">Glycoprotein</keyword>
<sequence>MLEGMPEPDSFIVVSLPFLFRRSFCEMLGRFWFLGLLSLVGLCQMMISLKRFSWGDMLVTQFYFDQIVFSEALLSVGGFRSFSTMDSDLCFSYHHQACYEMPPYCYDPLDPNGNITVTFDIYQWTPDGYVARVTIQNYYQYRHVDKPGWKLGLTWTRNEVIWSMTGAFATQQGNCSSFKFQTPHSCKRDPVIVDLMPDATAVNRSENCCHGGLLSGWAINPSNSFSSFEIIVGNLESNSSGYLPMNLTLMAPGPGYTCGLFADVKPTVFPVIGGRREVQVFSKYLPSSILVPEIGEH</sequence>
<dbReference type="EMBL" id="JABCRI010000024">
    <property type="protein sequence ID" value="KAF8377832.1"/>
    <property type="molecule type" value="Genomic_DNA"/>
</dbReference>
<evidence type="ECO:0000256" key="2">
    <source>
        <dbReference type="ARBA" id="ARBA00022729"/>
    </source>
</evidence>
<name>A0A835CZD5_TETSI</name>
<dbReference type="AlphaFoldDB" id="A0A835CZD5"/>
<dbReference type="GO" id="GO:0052324">
    <property type="term" value="P:plant-type cell wall cellulose biosynthetic process"/>
    <property type="evidence" value="ECO:0007669"/>
    <property type="project" value="TreeGrafter"/>
</dbReference>
<dbReference type="GO" id="GO:0005886">
    <property type="term" value="C:plasma membrane"/>
    <property type="evidence" value="ECO:0007669"/>
    <property type="project" value="TreeGrafter"/>
</dbReference>
<evidence type="ECO:0000256" key="4">
    <source>
        <dbReference type="SAM" id="Phobius"/>
    </source>
</evidence>
<dbReference type="OrthoDB" id="1554693at2759"/>
<proteinExistence type="inferred from homology"/>
<gene>
    <name evidence="5" type="ORF">HHK36_031217</name>
</gene>
<keyword evidence="4" id="KW-0812">Transmembrane</keyword>
<evidence type="ECO:0000256" key="3">
    <source>
        <dbReference type="ARBA" id="ARBA00023180"/>
    </source>
</evidence>
<dbReference type="PANTHER" id="PTHR31673:SF41">
    <property type="entry name" value="COBRA-LIKE PROTEIN"/>
    <property type="match status" value="1"/>
</dbReference>
<protein>
    <recommendedName>
        <fullName evidence="7">COBRA-like protein</fullName>
    </recommendedName>
</protein>
<comment type="caution">
    <text evidence="5">The sequence shown here is derived from an EMBL/GenBank/DDBJ whole genome shotgun (WGS) entry which is preliminary data.</text>
</comment>
<keyword evidence="4" id="KW-1133">Transmembrane helix</keyword>
<evidence type="ECO:0000256" key="1">
    <source>
        <dbReference type="ARBA" id="ARBA00005507"/>
    </source>
</evidence>
<keyword evidence="2" id="KW-0732">Signal</keyword>
<dbReference type="GO" id="GO:0010215">
    <property type="term" value="P:cellulose microfibril organization"/>
    <property type="evidence" value="ECO:0007669"/>
    <property type="project" value="InterPro"/>
</dbReference>
<dbReference type="Pfam" id="PF04833">
    <property type="entry name" value="COBRA"/>
    <property type="match status" value="1"/>
</dbReference>
<dbReference type="Proteomes" id="UP000655225">
    <property type="component" value="Unassembled WGS sequence"/>
</dbReference>
<dbReference type="PANTHER" id="PTHR31673">
    <property type="entry name" value="PROTEIN COBRA"/>
    <property type="match status" value="1"/>
</dbReference>
<comment type="similarity">
    <text evidence="1">Belongs to the COBRA family.</text>
</comment>
<accession>A0A835CZD5</accession>
<evidence type="ECO:0000313" key="5">
    <source>
        <dbReference type="EMBL" id="KAF8377832.1"/>
    </source>
</evidence>
<keyword evidence="4" id="KW-0472">Membrane</keyword>
<evidence type="ECO:0008006" key="7">
    <source>
        <dbReference type="Google" id="ProtNLM"/>
    </source>
</evidence>